<organism evidence="3 4">
    <name type="scientific">Piloderma croceum (strain F 1598)</name>
    <dbReference type="NCBI Taxonomy" id="765440"/>
    <lineage>
        <taxon>Eukaryota</taxon>
        <taxon>Fungi</taxon>
        <taxon>Dikarya</taxon>
        <taxon>Basidiomycota</taxon>
        <taxon>Agaricomycotina</taxon>
        <taxon>Agaricomycetes</taxon>
        <taxon>Agaricomycetidae</taxon>
        <taxon>Atheliales</taxon>
        <taxon>Atheliaceae</taxon>
        <taxon>Piloderma</taxon>
    </lineage>
</organism>
<feature type="transmembrane region" description="Helical" evidence="2">
    <location>
        <begin position="79"/>
        <end position="96"/>
    </location>
</feature>
<evidence type="ECO:0000256" key="1">
    <source>
        <dbReference type="SAM" id="MobiDB-lite"/>
    </source>
</evidence>
<dbReference type="HOGENOM" id="CLU_072392_1_0_1"/>
<feature type="transmembrane region" description="Helical" evidence="2">
    <location>
        <begin position="116"/>
        <end position="144"/>
    </location>
</feature>
<name>A0A0C3B3G2_PILCF</name>
<accession>A0A0C3B3G2</accession>
<reference evidence="3 4" key="1">
    <citation type="submission" date="2014-04" db="EMBL/GenBank/DDBJ databases">
        <authorList>
            <consortium name="DOE Joint Genome Institute"/>
            <person name="Kuo A."/>
            <person name="Tarkka M."/>
            <person name="Buscot F."/>
            <person name="Kohler A."/>
            <person name="Nagy L.G."/>
            <person name="Floudas D."/>
            <person name="Copeland A."/>
            <person name="Barry K.W."/>
            <person name="Cichocki N."/>
            <person name="Veneault-Fourrey C."/>
            <person name="LaButti K."/>
            <person name="Lindquist E.A."/>
            <person name="Lipzen A."/>
            <person name="Lundell T."/>
            <person name="Morin E."/>
            <person name="Murat C."/>
            <person name="Sun H."/>
            <person name="Tunlid A."/>
            <person name="Henrissat B."/>
            <person name="Grigoriev I.V."/>
            <person name="Hibbett D.S."/>
            <person name="Martin F."/>
            <person name="Nordberg H.P."/>
            <person name="Cantor M.N."/>
            <person name="Hua S.X."/>
        </authorList>
    </citation>
    <scope>NUCLEOTIDE SEQUENCE [LARGE SCALE GENOMIC DNA]</scope>
    <source>
        <strain evidence="3 4">F 1598</strain>
    </source>
</reference>
<evidence type="ECO:0000313" key="3">
    <source>
        <dbReference type="EMBL" id="KIM80723.1"/>
    </source>
</evidence>
<dbReference type="AlphaFoldDB" id="A0A0C3B3G2"/>
<sequence length="245" mass="27434">MQTSATFLKWRAAAFACISFVSLLWIILLCIIVFDRWDLSDRPEKSFLSALLITNTINLLMLPILALREFRPWLDAARLLFLLAANIGIAAFFTYWNPKFTCPDQTADSESVCQVINMYILLANWVNPVLLITYSCCLAFLVWWRSRQPPSISIKADFNDDEASIGSYVPVLQIAPRRPSALTLTTSTTPSATSLKSPSRTLDSWEQDSYINNSDRKASVGESAISPPSMAARLSKQRLPPSGLY</sequence>
<feature type="transmembrane region" description="Helical" evidence="2">
    <location>
        <begin position="46"/>
        <end position="67"/>
    </location>
</feature>
<protein>
    <submittedName>
        <fullName evidence="3">Uncharacterized protein</fullName>
    </submittedName>
</protein>
<keyword evidence="2" id="KW-0472">Membrane</keyword>
<feature type="region of interest" description="Disordered" evidence="1">
    <location>
        <begin position="214"/>
        <end position="245"/>
    </location>
</feature>
<gene>
    <name evidence="3" type="ORF">PILCRDRAFT_821980</name>
</gene>
<dbReference type="InParanoid" id="A0A0C3B3G2"/>
<dbReference type="EMBL" id="KN833002">
    <property type="protein sequence ID" value="KIM80723.1"/>
    <property type="molecule type" value="Genomic_DNA"/>
</dbReference>
<dbReference type="Proteomes" id="UP000054166">
    <property type="component" value="Unassembled WGS sequence"/>
</dbReference>
<keyword evidence="4" id="KW-1185">Reference proteome</keyword>
<reference evidence="4" key="2">
    <citation type="submission" date="2015-01" db="EMBL/GenBank/DDBJ databases">
        <title>Evolutionary Origins and Diversification of the Mycorrhizal Mutualists.</title>
        <authorList>
            <consortium name="DOE Joint Genome Institute"/>
            <consortium name="Mycorrhizal Genomics Consortium"/>
            <person name="Kohler A."/>
            <person name="Kuo A."/>
            <person name="Nagy L.G."/>
            <person name="Floudas D."/>
            <person name="Copeland A."/>
            <person name="Barry K.W."/>
            <person name="Cichocki N."/>
            <person name="Veneault-Fourrey C."/>
            <person name="LaButti K."/>
            <person name="Lindquist E.A."/>
            <person name="Lipzen A."/>
            <person name="Lundell T."/>
            <person name="Morin E."/>
            <person name="Murat C."/>
            <person name="Riley R."/>
            <person name="Ohm R."/>
            <person name="Sun H."/>
            <person name="Tunlid A."/>
            <person name="Henrissat B."/>
            <person name="Grigoriev I.V."/>
            <person name="Hibbett D.S."/>
            <person name="Martin F."/>
        </authorList>
    </citation>
    <scope>NUCLEOTIDE SEQUENCE [LARGE SCALE GENOMIC DNA]</scope>
    <source>
        <strain evidence="4">F 1598</strain>
    </source>
</reference>
<dbReference type="OrthoDB" id="3065653at2759"/>
<dbReference type="STRING" id="765440.A0A0C3B3G2"/>
<evidence type="ECO:0000256" key="2">
    <source>
        <dbReference type="SAM" id="Phobius"/>
    </source>
</evidence>
<feature type="transmembrane region" description="Helical" evidence="2">
    <location>
        <begin position="12"/>
        <end position="34"/>
    </location>
</feature>
<keyword evidence="2" id="KW-0812">Transmembrane</keyword>
<evidence type="ECO:0000313" key="4">
    <source>
        <dbReference type="Proteomes" id="UP000054166"/>
    </source>
</evidence>
<keyword evidence="2" id="KW-1133">Transmembrane helix</keyword>
<proteinExistence type="predicted"/>